<dbReference type="InterPro" id="IPR007221">
    <property type="entry name" value="MreC"/>
</dbReference>
<dbReference type="GO" id="GO:0005886">
    <property type="term" value="C:plasma membrane"/>
    <property type="evidence" value="ECO:0007669"/>
    <property type="project" value="TreeGrafter"/>
</dbReference>
<accession>A0A921IRT0</accession>
<dbReference type="Gene3D" id="2.40.10.340">
    <property type="entry name" value="Rod shape-determining protein MreC, domain 1"/>
    <property type="match status" value="1"/>
</dbReference>
<dbReference type="InterPro" id="IPR042175">
    <property type="entry name" value="Cell/Rod_MreC_2"/>
</dbReference>
<keyword evidence="3 5" id="KW-0133">Cell shape</keyword>
<evidence type="ECO:0000256" key="7">
    <source>
        <dbReference type="SAM" id="MobiDB-lite"/>
    </source>
</evidence>
<evidence type="ECO:0000256" key="3">
    <source>
        <dbReference type="ARBA" id="ARBA00022960"/>
    </source>
</evidence>
<evidence type="ECO:0000256" key="5">
    <source>
        <dbReference type="PIRNR" id="PIRNR038471"/>
    </source>
</evidence>
<dbReference type="NCBIfam" id="TIGR00219">
    <property type="entry name" value="mreC"/>
    <property type="match status" value="1"/>
</dbReference>
<name>A0A921IRT0_9ACTN</name>
<dbReference type="PANTHER" id="PTHR34138:SF1">
    <property type="entry name" value="CELL SHAPE-DETERMINING PROTEIN MREC"/>
    <property type="match status" value="1"/>
</dbReference>
<evidence type="ECO:0000313" key="9">
    <source>
        <dbReference type="EMBL" id="HJG31836.1"/>
    </source>
</evidence>
<dbReference type="EMBL" id="DYVF01000062">
    <property type="protein sequence ID" value="HJG31836.1"/>
    <property type="molecule type" value="Genomic_DNA"/>
</dbReference>
<dbReference type="Gene3D" id="2.40.10.350">
    <property type="entry name" value="Rod shape-determining protein MreC, domain 2"/>
    <property type="match status" value="1"/>
</dbReference>
<dbReference type="PANTHER" id="PTHR34138">
    <property type="entry name" value="CELL SHAPE-DETERMINING PROTEIN MREC"/>
    <property type="match status" value="1"/>
</dbReference>
<comment type="similarity">
    <text evidence="1 5">Belongs to the MreC family.</text>
</comment>
<evidence type="ECO:0000256" key="1">
    <source>
        <dbReference type="ARBA" id="ARBA00009369"/>
    </source>
</evidence>
<dbReference type="PIRSF" id="PIRSF038471">
    <property type="entry name" value="MreC"/>
    <property type="match status" value="1"/>
</dbReference>
<proteinExistence type="inferred from homology"/>
<dbReference type="InterPro" id="IPR055342">
    <property type="entry name" value="MreC_beta-barrel_core"/>
</dbReference>
<sequence length="316" mass="33226">MIVFCVLSVLLLTFYIREGEAGPIHAVRSGVVTVTSPVRSVGSVVASPFNALGNIFSNLTASQETLSDLKQQNAELTGQVAQLAEAKETAERLEGLLGLQSTYNLQSTAARIIGGSSDAWSQTVTIDKGSLDGFEIGMPVCNAYGVIGQITEVALSSSTVLLINDETSGVSAMVQSSRAQGMLRGQADGSLRLEYVSTDYDVKVGDIVITSGLGGVFPKGLPLGTVSSVERRDNDVYYDIVVRTSASTENNEEVLVITALSDEQRATDEDIAAANDIDSVQTSTSDGDSQESDQTGEDGSTDGQDSSDNTDESTQE</sequence>
<feature type="region of interest" description="Disordered" evidence="7">
    <location>
        <begin position="269"/>
        <end position="316"/>
    </location>
</feature>
<dbReference type="Pfam" id="PF04085">
    <property type="entry name" value="MreC"/>
    <property type="match status" value="1"/>
</dbReference>
<gene>
    <name evidence="9" type="primary">mreC</name>
    <name evidence="9" type="ORF">K8U80_10650</name>
</gene>
<feature type="compositionally biased region" description="Polar residues" evidence="7">
    <location>
        <begin position="278"/>
        <end position="287"/>
    </location>
</feature>
<feature type="coiled-coil region" evidence="6">
    <location>
        <begin position="59"/>
        <end position="93"/>
    </location>
</feature>
<dbReference type="GO" id="GO:0008360">
    <property type="term" value="P:regulation of cell shape"/>
    <property type="evidence" value="ECO:0007669"/>
    <property type="project" value="UniProtKB-KW"/>
</dbReference>
<evidence type="ECO:0000259" key="8">
    <source>
        <dbReference type="Pfam" id="PF04085"/>
    </source>
</evidence>
<evidence type="ECO:0000256" key="6">
    <source>
        <dbReference type="SAM" id="Coils"/>
    </source>
</evidence>
<keyword evidence="6" id="KW-0175">Coiled coil</keyword>
<reference evidence="9" key="1">
    <citation type="journal article" date="2021" name="PeerJ">
        <title>Extensive microbial diversity within the chicken gut microbiome revealed by metagenomics and culture.</title>
        <authorList>
            <person name="Gilroy R."/>
            <person name="Ravi A."/>
            <person name="Getino M."/>
            <person name="Pursley I."/>
            <person name="Horton D.L."/>
            <person name="Alikhan N.F."/>
            <person name="Baker D."/>
            <person name="Gharbi K."/>
            <person name="Hall N."/>
            <person name="Watson M."/>
            <person name="Adriaenssens E.M."/>
            <person name="Foster-Nyarko E."/>
            <person name="Jarju S."/>
            <person name="Secka A."/>
            <person name="Antonio M."/>
            <person name="Oren A."/>
            <person name="Chaudhuri R.R."/>
            <person name="La Ragione R."/>
            <person name="Hildebrand F."/>
            <person name="Pallen M.J."/>
        </authorList>
    </citation>
    <scope>NUCLEOTIDE SEQUENCE</scope>
    <source>
        <strain evidence="9">ChiGjej2B2-7701</strain>
    </source>
</reference>
<dbReference type="Proteomes" id="UP000746751">
    <property type="component" value="Unassembled WGS sequence"/>
</dbReference>
<dbReference type="AlphaFoldDB" id="A0A921IRT0"/>
<dbReference type="InterPro" id="IPR042177">
    <property type="entry name" value="Cell/Rod_1"/>
</dbReference>
<protein>
    <recommendedName>
        <fullName evidence="2 5">Cell shape-determining protein MreC</fullName>
    </recommendedName>
    <alternativeName>
        <fullName evidence="4 5">Cell shape protein MreC</fullName>
    </alternativeName>
</protein>
<evidence type="ECO:0000256" key="4">
    <source>
        <dbReference type="ARBA" id="ARBA00032089"/>
    </source>
</evidence>
<comment type="function">
    <text evidence="5">Involved in formation and maintenance of cell shape.</text>
</comment>
<evidence type="ECO:0000313" key="10">
    <source>
        <dbReference type="Proteomes" id="UP000746751"/>
    </source>
</evidence>
<feature type="compositionally biased region" description="Acidic residues" evidence="7">
    <location>
        <begin position="288"/>
        <end position="300"/>
    </location>
</feature>
<evidence type="ECO:0000256" key="2">
    <source>
        <dbReference type="ARBA" id="ARBA00013855"/>
    </source>
</evidence>
<feature type="domain" description="Rod shape-determining protein MreC beta-barrel core" evidence="8">
    <location>
        <begin position="112"/>
        <end position="257"/>
    </location>
</feature>
<reference evidence="9" key="2">
    <citation type="submission" date="2021-09" db="EMBL/GenBank/DDBJ databases">
        <authorList>
            <person name="Gilroy R."/>
        </authorList>
    </citation>
    <scope>NUCLEOTIDE SEQUENCE</scope>
    <source>
        <strain evidence="9">ChiGjej2B2-7701</strain>
    </source>
</reference>
<organism evidence="9 10">
    <name type="scientific">Collinsella ihumii</name>
    <dbReference type="NCBI Taxonomy" id="1720204"/>
    <lineage>
        <taxon>Bacteria</taxon>
        <taxon>Bacillati</taxon>
        <taxon>Actinomycetota</taxon>
        <taxon>Coriobacteriia</taxon>
        <taxon>Coriobacteriales</taxon>
        <taxon>Coriobacteriaceae</taxon>
        <taxon>Collinsella</taxon>
    </lineage>
</organism>
<comment type="caution">
    <text evidence="9">The sequence shown here is derived from an EMBL/GenBank/DDBJ whole genome shotgun (WGS) entry which is preliminary data.</text>
</comment>